<dbReference type="EMBL" id="CP014504">
    <property type="protein sequence ID" value="AMP98271.1"/>
    <property type="molecule type" value="Genomic_DNA"/>
</dbReference>
<dbReference type="Proteomes" id="UP000071561">
    <property type="component" value="Chromosome"/>
</dbReference>
<dbReference type="PATRIC" id="fig|188932.3.peg.1409"/>
<dbReference type="AlphaFoldDB" id="A0A127VAS7"/>
<dbReference type="KEGG" id="pcm:AY601_1353"/>
<organism evidence="1 2">
    <name type="scientific">Pedobacter cryoconitis</name>
    <dbReference type="NCBI Taxonomy" id="188932"/>
    <lineage>
        <taxon>Bacteria</taxon>
        <taxon>Pseudomonadati</taxon>
        <taxon>Bacteroidota</taxon>
        <taxon>Sphingobacteriia</taxon>
        <taxon>Sphingobacteriales</taxon>
        <taxon>Sphingobacteriaceae</taxon>
        <taxon>Pedobacter</taxon>
    </lineage>
</organism>
<gene>
    <name evidence="1" type="ORF">AY601_1353</name>
</gene>
<evidence type="ECO:0000313" key="1">
    <source>
        <dbReference type="EMBL" id="AMP98271.1"/>
    </source>
</evidence>
<accession>A0A127VAS7</accession>
<proteinExistence type="predicted"/>
<keyword evidence="2" id="KW-1185">Reference proteome</keyword>
<evidence type="ECO:0000313" key="2">
    <source>
        <dbReference type="Proteomes" id="UP000071561"/>
    </source>
</evidence>
<reference evidence="1 2" key="1">
    <citation type="submission" date="2016-03" db="EMBL/GenBank/DDBJ databases">
        <title>Complete genome sequence of Pedobacter cryoconitis PAMC 27485.</title>
        <authorList>
            <person name="Lee J."/>
            <person name="Kim O.-S."/>
        </authorList>
    </citation>
    <scope>NUCLEOTIDE SEQUENCE [LARGE SCALE GENOMIC DNA]</scope>
    <source>
        <strain evidence="1 2">PAMC 27485</strain>
    </source>
</reference>
<name>A0A127VAS7_9SPHI</name>
<sequence>MLTVAVYYTHVSDLQYEVVKQQGAVSIDGIGNIGTAKYVFLKDSCSQLFWMNPGLWAKLTAQIYLRYLPDGVLN</sequence>
<dbReference type="RefSeq" id="WP_157287759.1">
    <property type="nucleotide sequence ID" value="NZ_CP014504.1"/>
</dbReference>
<protein>
    <submittedName>
        <fullName evidence="1">Uncharacterized protein</fullName>
    </submittedName>
</protein>